<dbReference type="InterPro" id="IPR027417">
    <property type="entry name" value="P-loop_NTPase"/>
</dbReference>
<dbReference type="SUPFAM" id="SSF52047">
    <property type="entry name" value="RNI-like"/>
    <property type="match status" value="1"/>
</dbReference>
<dbReference type="InterPro" id="IPR055414">
    <property type="entry name" value="LRR_R13L4/SHOC2-like"/>
</dbReference>
<evidence type="ECO:0000256" key="2">
    <source>
        <dbReference type="ARBA" id="ARBA00022614"/>
    </source>
</evidence>
<accession>A0A6J0NGC3</accession>
<reference evidence="9" key="2">
    <citation type="submission" date="2025-08" db="UniProtKB">
        <authorList>
            <consortium name="RefSeq"/>
        </authorList>
    </citation>
    <scope>IDENTIFICATION</scope>
    <source>
        <tissue evidence="9">Leaf</tissue>
    </source>
</reference>
<dbReference type="Gene3D" id="3.80.10.10">
    <property type="entry name" value="Ribonuclease Inhibitor"/>
    <property type="match status" value="1"/>
</dbReference>
<evidence type="ECO:0000256" key="6">
    <source>
        <dbReference type="ARBA" id="ARBA00022840"/>
    </source>
</evidence>
<name>A0A6J0NGC3_RAPSA</name>
<dbReference type="InterPro" id="IPR036388">
    <property type="entry name" value="WH-like_DNA-bd_sf"/>
</dbReference>
<dbReference type="FunFam" id="3.80.10.10:FF:001428">
    <property type="entry name" value="Probable disease resistance protein At5g04720"/>
    <property type="match status" value="1"/>
</dbReference>
<dbReference type="Gene3D" id="3.40.50.300">
    <property type="entry name" value="P-loop containing nucleotide triphosphate hydrolases"/>
    <property type="match status" value="1"/>
</dbReference>
<dbReference type="SUPFAM" id="SSF52540">
    <property type="entry name" value="P-loop containing nucleoside triphosphate hydrolases"/>
    <property type="match status" value="1"/>
</dbReference>
<dbReference type="PANTHER" id="PTHR36766">
    <property type="entry name" value="PLANT BROAD-SPECTRUM MILDEW RESISTANCE PROTEIN RPW8"/>
    <property type="match status" value="1"/>
</dbReference>
<evidence type="ECO:0000313" key="9">
    <source>
        <dbReference type="RefSeq" id="XP_018483171.2"/>
    </source>
</evidence>
<dbReference type="Pfam" id="PF23598">
    <property type="entry name" value="LRR_14"/>
    <property type="match status" value="1"/>
</dbReference>
<evidence type="ECO:0000256" key="3">
    <source>
        <dbReference type="ARBA" id="ARBA00022737"/>
    </source>
</evidence>
<dbReference type="InterPro" id="IPR008808">
    <property type="entry name" value="Powdery_mildew-R_dom"/>
</dbReference>
<protein>
    <submittedName>
        <fullName evidence="9">Probable disease resistance protein At5g66900</fullName>
    </submittedName>
</protein>
<dbReference type="Pfam" id="PF00931">
    <property type="entry name" value="NB-ARC"/>
    <property type="match status" value="1"/>
</dbReference>
<dbReference type="GO" id="GO:0005524">
    <property type="term" value="F:ATP binding"/>
    <property type="evidence" value="ECO:0007669"/>
    <property type="project" value="UniProtKB-KW"/>
</dbReference>
<gene>
    <name evidence="9" type="primary">LOC108854156</name>
</gene>
<dbReference type="PANTHER" id="PTHR36766:SF3">
    <property type="entry name" value="RPW8 DOMAIN-CONTAINING PROTEIN"/>
    <property type="match status" value="1"/>
</dbReference>
<proteinExistence type="inferred from homology"/>
<dbReference type="GO" id="GO:0043531">
    <property type="term" value="F:ADP binding"/>
    <property type="evidence" value="ECO:0007669"/>
    <property type="project" value="InterPro"/>
</dbReference>
<dbReference type="OrthoDB" id="2016095at2759"/>
<evidence type="ECO:0000256" key="1">
    <source>
        <dbReference type="ARBA" id="ARBA00008894"/>
    </source>
</evidence>
<dbReference type="Proteomes" id="UP000504610">
    <property type="component" value="Chromosome 4"/>
</dbReference>
<dbReference type="Pfam" id="PF05659">
    <property type="entry name" value="RPW8"/>
    <property type="match status" value="1"/>
</dbReference>
<keyword evidence="3" id="KW-0677">Repeat</keyword>
<dbReference type="PRINTS" id="PR00364">
    <property type="entry name" value="DISEASERSIST"/>
</dbReference>
<keyword evidence="2" id="KW-0433">Leucine-rich repeat</keyword>
<evidence type="ECO:0000259" key="7">
    <source>
        <dbReference type="PROSITE" id="PS51153"/>
    </source>
</evidence>
<dbReference type="InterPro" id="IPR032675">
    <property type="entry name" value="LRR_dom_sf"/>
</dbReference>
<dbReference type="FunFam" id="3.40.50.300:FF:003793">
    <property type="entry name" value="Probable disease resistance protein At5g66900"/>
    <property type="match status" value="1"/>
</dbReference>
<comment type="similarity">
    <text evidence="1">Belongs to the disease resistance NB-LRR family.</text>
</comment>
<dbReference type="InterPro" id="IPR002182">
    <property type="entry name" value="NB-ARC"/>
</dbReference>
<sequence>MNDGVSLGVGSVAGAVVSELLKVVIQEAKMVLTFKSVYTELASTMEDVLPIIQELEMLPGSGELKKFKDIIDEALLLVRKCSRVKRWNLPSKAKYTRKIEIINKKMLKYCQIQLQIIMLRNQRLIMNKRGWFACETVPDEVSTMPPDMLSDMPPNVPSDCLPVYAKEAIESHLKSIRKKLDFFSVSPPVYIDLCSVPKLDKVLFGLDFPLMEVKTKLLNDDDLVVSAPPGCGKTTLATQLCHDEEIKEKFEYIFFCVVSSGSTFRTIVQTLLQHSGYESPTFENDSQAVDGLRKLIVELKEDGPILLVLDDVWLGADSVLQKFQINIQDFKILVTSRFEFPSFGPIYHLKPLGDEDAKSLLIKRASPCFFRGTSRKHEDLIQKILKRCYGLPLLIEIIGVQLLRKSIDWRGEVKSWSEEETVLDVQLIRKFVNWATDKVKRWSEEETIIDNPQPNVLECLQPSLNVLDPHLKDCFLDIGSFLTQGKIRVSSIIDMWMELYGKGSESSTVYVKYLNELAFRNLLELDPARISENEDGFYDGFLDSQHSILRELAICQSKSEEHHDRGRLNLEIREDKFPDWCLDLRQPISARILSISTDDLFSSTWAEMDCPDVEALVLNISSSSYALPNFIATMNKLKVVAIINHGLGPAKLTNLSCLSSLPNLKRVIFENVSITLLDVLLSRLGSLEKLSLFMCRVGLEVSHNIDEIAIHEALPSLQEIDIDYCYDLDELPDWVSEVVSLKKLSITNCGKLSVLPKAIGNLSNLEVLRLCSCINLHELPESTERLGNLRFLDISDCLALKKLPLEIGKLQKLEKISMRMCLGCEELPDSVKNLGRLKVDCDEDTRLLWERLKPEMGFFKILMGI</sequence>
<keyword evidence="8" id="KW-1185">Reference proteome</keyword>
<dbReference type="Gene3D" id="1.10.8.430">
    <property type="entry name" value="Helical domain of apoptotic protease-activating factors"/>
    <property type="match status" value="1"/>
</dbReference>
<dbReference type="Gene3D" id="1.10.10.10">
    <property type="entry name" value="Winged helix-like DNA-binding domain superfamily/Winged helix DNA-binding domain"/>
    <property type="match status" value="1"/>
</dbReference>
<dbReference type="PROSITE" id="PS51153">
    <property type="entry name" value="RPW8"/>
    <property type="match status" value="1"/>
</dbReference>
<dbReference type="KEGG" id="rsz:108854156"/>
<dbReference type="GO" id="GO:0006952">
    <property type="term" value="P:defense response"/>
    <property type="evidence" value="ECO:0007669"/>
    <property type="project" value="UniProtKB-KW"/>
</dbReference>
<dbReference type="AlphaFoldDB" id="A0A6J0NGC3"/>
<evidence type="ECO:0000256" key="5">
    <source>
        <dbReference type="ARBA" id="ARBA00022821"/>
    </source>
</evidence>
<keyword evidence="5" id="KW-0611">Plant defense</keyword>
<evidence type="ECO:0000256" key="4">
    <source>
        <dbReference type="ARBA" id="ARBA00022741"/>
    </source>
</evidence>
<evidence type="ECO:0000313" key="8">
    <source>
        <dbReference type="Proteomes" id="UP000504610"/>
    </source>
</evidence>
<dbReference type="GeneID" id="108854156"/>
<organism evidence="8 9">
    <name type="scientific">Raphanus sativus</name>
    <name type="common">Radish</name>
    <name type="synonym">Raphanus raphanistrum var. sativus</name>
    <dbReference type="NCBI Taxonomy" id="3726"/>
    <lineage>
        <taxon>Eukaryota</taxon>
        <taxon>Viridiplantae</taxon>
        <taxon>Streptophyta</taxon>
        <taxon>Embryophyta</taxon>
        <taxon>Tracheophyta</taxon>
        <taxon>Spermatophyta</taxon>
        <taxon>Magnoliopsida</taxon>
        <taxon>eudicotyledons</taxon>
        <taxon>Gunneridae</taxon>
        <taxon>Pentapetalae</taxon>
        <taxon>rosids</taxon>
        <taxon>malvids</taxon>
        <taxon>Brassicales</taxon>
        <taxon>Brassicaceae</taxon>
        <taxon>Brassiceae</taxon>
        <taxon>Raphanus</taxon>
    </lineage>
</organism>
<dbReference type="RefSeq" id="XP_018483171.2">
    <property type="nucleotide sequence ID" value="XM_018627669.2"/>
</dbReference>
<keyword evidence="4" id="KW-0547">Nucleotide-binding</keyword>
<feature type="domain" description="RPW8" evidence="7">
    <location>
        <begin position="1"/>
        <end position="148"/>
    </location>
</feature>
<keyword evidence="6" id="KW-0067">ATP-binding</keyword>
<dbReference type="InterPro" id="IPR042197">
    <property type="entry name" value="Apaf_helical"/>
</dbReference>
<reference evidence="8" key="1">
    <citation type="journal article" date="2019" name="Database">
        <title>The radish genome database (RadishGD): an integrated information resource for radish genomics.</title>
        <authorList>
            <person name="Yu H.J."/>
            <person name="Baek S."/>
            <person name="Lee Y.J."/>
            <person name="Cho A."/>
            <person name="Mun J.H."/>
        </authorList>
    </citation>
    <scope>NUCLEOTIDE SEQUENCE [LARGE SCALE GENOMIC DNA]</scope>
    <source>
        <strain evidence="8">cv. WK10039</strain>
    </source>
</reference>